<feature type="domain" description="Potassium channel" evidence="2">
    <location>
        <begin position="267"/>
        <end position="336"/>
    </location>
</feature>
<name>A0A1R2CKS7_9CILI</name>
<feature type="transmembrane region" description="Helical" evidence="1">
    <location>
        <begin position="311"/>
        <end position="334"/>
    </location>
</feature>
<organism evidence="3 4">
    <name type="scientific">Stentor coeruleus</name>
    <dbReference type="NCBI Taxonomy" id="5963"/>
    <lineage>
        <taxon>Eukaryota</taxon>
        <taxon>Sar</taxon>
        <taxon>Alveolata</taxon>
        <taxon>Ciliophora</taxon>
        <taxon>Postciliodesmatophora</taxon>
        <taxon>Heterotrichea</taxon>
        <taxon>Heterotrichida</taxon>
        <taxon>Stentoridae</taxon>
        <taxon>Stentor</taxon>
    </lineage>
</organism>
<dbReference type="SUPFAM" id="SSF81324">
    <property type="entry name" value="Voltage-gated potassium channels"/>
    <property type="match status" value="1"/>
</dbReference>
<evidence type="ECO:0000313" key="3">
    <source>
        <dbReference type="EMBL" id="OMJ89633.1"/>
    </source>
</evidence>
<keyword evidence="1" id="KW-0812">Transmembrane</keyword>
<dbReference type="GO" id="GO:0016286">
    <property type="term" value="F:small conductance calcium-activated potassium channel activity"/>
    <property type="evidence" value="ECO:0007669"/>
    <property type="project" value="InterPro"/>
</dbReference>
<sequence>MDFTKVTPEKIQEDSFESRRPALFGGIDNNNVIRKRHYPHNSTWNSVDDRDPGTFEVPQINKHLKRLALEELKNDDNILAILSALCAGFALAENEETFYRIPENESYTLYLRLGIVIFSLASVLWVVRRYQMILLLEVLKYTVGTSDSLMTTGLYKPMMLEILINCIFSPPGYDYFFSFDTLGYTITYSIDDIFTFFALLRLYNLLRLFGHHSVYTQSTAETVCERHGQSADAVFALKSYIQDSPFVGIIIVFLSISLFSAACMRIAERPERYTDGEYTQSSLENLTDNLWVIFYTTTTVGYGNIYPVTHMGRLTCIIACIFGNMYLGMLVVAIHQKMDHDNNENLAYSWIYRYHSKSSLENYAKNAIRCAVKLYLLSKKWPEGSISRIKPNPQVQIENKTFDFDLKYLSLKQYRKKSEIYREMKKYLTKMEKAVTHARNAGQKDAETIKLIDDTVRVDTSLILKKIQNMINKETLLNNSKIISAQQNMEQKLAEVNDNVNNLRKIFRRGLRKKTGHDSKRDKSD</sequence>
<feature type="transmembrane region" description="Helical" evidence="1">
    <location>
        <begin position="246"/>
        <end position="267"/>
    </location>
</feature>
<dbReference type="OrthoDB" id="73653at2759"/>
<dbReference type="Pfam" id="PF07885">
    <property type="entry name" value="Ion_trans_2"/>
    <property type="match status" value="1"/>
</dbReference>
<keyword evidence="1" id="KW-1133">Transmembrane helix</keyword>
<dbReference type="Gene3D" id="1.10.287.70">
    <property type="match status" value="1"/>
</dbReference>
<dbReference type="InterPro" id="IPR015449">
    <property type="entry name" value="K_chnl_Ca-activ_SK"/>
</dbReference>
<keyword evidence="1" id="KW-0472">Membrane</keyword>
<evidence type="ECO:0000256" key="1">
    <source>
        <dbReference type="SAM" id="Phobius"/>
    </source>
</evidence>
<comment type="caution">
    <text evidence="3">The sequence shown here is derived from an EMBL/GenBank/DDBJ whole genome shotgun (WGS) entry which is preliminary data.</text>
</comment>
<feature type="transmembrane region" description="Helical" evidence="1">
    <location>
        <begin position="109"/>
        <end position="127"/>
    </location>
</feature>
<gene>
    <name evidence="3" type="ORF">SteCoe_8172</name>
</gene>
<evidence type="ECO:0000259" key="2">
    <source>
        <dbReference type="Pfam" id="PF07885"/>
    </source>
</evidence>
<dbReference type="GO" id="GO:0016020">
    <property type="term" value="C:membrane"/>
    <property type="evidence" value="ECO:0007669"/>
    <property type="project" value="InterPro"/>
</dbReference>
<dbReference type="Proteomes" id="UP000187209">
    <property type="component" value="Unassembled WGS sequence"/>
</dbReference>
<protein>
    <recommendedName>
        <fullName evidence="2">Potassium channel domain-containing protein</fullName>
    </recommendedName>
</protein>
<dbReference type="PANTHER" id="PTHR10153">
    <property type="entry name" value="SMALL CONDUCTANCE CALCIUM-ACTIVATED POTASSIUM CHANNEL"/>
    <property type="match status" value="1"/>
</dbReference>
<keyword evidence="4" id="KW-1185">Reference proteome</keyword>
<dbReference type="EMBL" id="MPUH01000121">
    <property type="protein sequence ID" value="OMJ89633.1"/>
    <property type="molecule type" value="Genomic_DNA"/>
</dbReference>
<dbReference type="InterPro" id="IPR013099">
    <property type="entry name" value="K_chnl_dom"/>
</dbReference>
<reference evidence="3 4" key="1">
    <citation type="submission" date="2016-11" db="EMBL/GenBank/DDBJ databases">
        <title>The macronuclear genome of Stentor coeruleus: a giant cell with tiny introns.</title>
        <authorList>
            <person name="Slabodnick M."/>
            <person name="Ruby J.G."/>
            <person name="Reiff S.B."/>
            <person name="Swart E.C."/>
            <person name="Gosai S."/>
            <person name="Prabakaran S."/>
            <person name="Witkowska E."/>
            <person name="Larue G.E."/>
            <person name="Fisher S."/>
            <person name="Freeman R.M."/>
            <person name="Gunawardena J."/>
            <person name="Chu W."/>
            <person name="Stover N.A."/>
            <person name="Gregory B.D."/>
            <person name="Nowacki M."/>
            <person name="Derisi J."/>
            <person name="Roy S.W."/>
            <person name="Marshall W.F."/>
            <person name="Sood P."/>
        </authorList>
    </citation>
    <scope>NUCLEOTIDE SEQUENCE [LARGE SCALE GENOMIC DNA]</scope>
    <source>
        <strain evidence="3">WM001</strain>
    </source>
</reference>
<dbReference type="AlphaFoldDB" id="A0A1R2CKS7"/>
<proteinExistence type="predicted"/>
<evidence type="ECO:0000313" key="4">
    <source>
        <dbReference type="Proteomes" id="UP000187209"/>
    </source>
</evidence>
<accession>A0A1R2CKS7</accession>